<reference evidence="1 2" key="1">
    <citation type="submission" date="2020-04" db="EMBL/GenBank/DDBJ databases">
        <title>Antimicrobial susceptibility and clonality of vaginal-derived multi-drug resistant Mobiluncus isolates in China.</title>
        <authorList>
            <person name="Zhang X."/>
        </authorList>
    </citation>
    <scope>NUCLEOTIDE SEQUENCE [LARGE SCALE GENOMIC DNA]</scope>
    <source>
        <strain evidence="1 2">7</strain>
    </source>
</reference>
<name>A0A848RFS5_9ACTO</name>
<sequence>MSVTRPTLTAYRRLPTSRHLHRLSLGTRLHEVLAGIPGVSLGTAPAKIPVFVPKSDAARRRLGKELWVCENGL</sequence>
<dbReference type="AlphaFoldDB" id="A0A848RFS5"/>
<evidence type="ECO:0000313" key="1">
    <source>
        <dbReference type="EMBL" id="NMW92730.1"/>
    </source>
</evidence>
<organism evidence="1 2">
    <name type="scientific">Mobiluncus mulieris</name>
    <dbReference type="NCBI Taxonomy" id="2052"/>
    <lineage>
        <taxon>Bacteria</taxon>
        <taxon>Bacillati</taxon>
        <taxon>Actinomycetota</taxon>
        <taxon>Actinomycetes</taxon>
        <taxon>Actinomycetales</taxon>
        <taxon>Actinomycetaceae</taxon>
        <taxon>Mobiluncus</taxon>
    </lineage>
</organism>
<dbReference type="Proteomes" id="UP000582487">
    <property type="component" value="Unassembled WGS sequence"/>
</dbReference>
<proteinExistence type="predicted"/>
<protein>
    <submittedName>
        <fullName evidence="1">Uncharacterized protein</fullName>
    </submittedName>
</protein>
<accession>A0A848RFS5</accession>
<evidence type="ECO:0000313" key="2">
    <source>
        <dbReference type="Proteomes" id="UP000582487"/>
    </source>
</evidence>
<gene>
    <name evidence="1" type="ORF">HHJ74_03260</name>
</gene>
<dbReference type="EMBL" id="JABCUV010000002">
    <property type="protein sequence ID" value="NMW92730.1"/>
    <property type="molecule type" value="Genomic_DNA"/>
</dbReference>
<comment type="caution">
    <text evidence="1">The sequence shown here is derived from an EMBL/GenBank/DDBJ whole genome shotgun (WGS) entry which is preliminary data.</text>
</comment>
<dbReference type="RefSeq" id="WP_169764745.1">
    <property type="nucleotide sequence ID" value="NZ_JABCUT010000012.1"/>
</dbReference>